<protein>
    <submittedName>
        <fullName evidence="2">Iron complex outermembrane receptor protein</fullName>
    </submittedName>
</protein>
<feature type="signal peptide" evidence="1">
    <location>
        <begin position="1"/>
        <end position="20"/>
    </location>
</feature>
<sequence>MRKSFWLLLCSIIVSLQLLAQTRTITGTVTDDKGATIAGVSINALGPDRKVLASAVSDASGHFTIHVPEKTRGLQFSHVGLDEQFVPLGNKTQINV</sequence>
<name>A0A2W7RKB7_9BACT</name>
<dbReference type="AlphaFoldDB" id="A0A2W7RKB7"/>
<comment type="caution">
    <text evidence="2">The sequence shown here is derived from an EMBL/GenBank/DDBJ whole genome shotgun (WGS) entry which is preliminary data.</text>
</comment>
<evidence type="ECO:0000256" key="1">
    <source>
        <dbReference type="SAM" id="SignalP"/>
    </source>
</evidence>
<gene>
    <name evidence="2" type="ORF">LX80_02328</name>
</gene>
<feature type="chain" id="PRO_5016062902" evidence="1">
    <location>
        <begin position="21"/>
        <end position="96"/>
    </location>
</feature>
<dbReference type="EMBL" id="QKZV01000008">
    <property type="protein sequence ID" value="PZX60844.1"/>
    <property type="molecule type" value="Genomic_DNA"/>
</dbReference>
<proteinExistence type="predicted"/>
<reference evidence="2 3" key="1">
    <citation type="submission" date="2018-06" db="EMBL/GenBank/DDBJ databases">
        <title>Genomic Encyclopedia of Archaeal and Bacterial Type Strains, Phase II (KMG-II): from individual species to whole genera.</title>
        <authorList>
            <person name="Goeker M."/>
        </authorList>
    </citation>
    <scope>NUCLEOTIDE SEQUENCE [LARGE SCALE GENOMIC DNA]</scope>
    <source>
        <strain evidence="2 3">DSM 23241</strain>
    </source>
</reference>
<dbReference type="Gene3D" id="2.60.40.1120">
    <property type="entry name" value="Carboxypeptidase-like, regulatory domain"/>
    <property type="match status" value="1"/>
</dbReference>
<dbReference type="Proteomes" id="UP000249720">
    <property type="component" value="Unassembled WGS sequence"/>
</dbReference>
<keyword evidence="2" id="KW-0675">Receptor</keyword>
<organism evidence="2 3">
    <name type="scientific">Hydrotalea sandarakina</name>
    <dbReference type="NCBI Taxonomy" id="1004304"/>
    <lineage>
        <taxon>Bacteria</taxon>
        <taxon>Pseudomonadati</taxon>
        <taxon>Bacteroidota</taxon>
        <taxon>Chitinophagia</taxon>
        <taxon>Chitinophagales</taxon>
        <taxon>Chitinophagaceae</taxon>
        <taxon>Hydrotalea</taxon>
    </lineage>
</organism>
<keyword evidence="3" id="KW-1185">Reference proteome</keyword>
<keyword evidence="1" id="KW-0732">Signal</keyword>
<accession>A0A2W7RKB7</accession>
<dbReference type="SUPFAM" id="SSF49464">
    <property type="entry name" value="Carboxypeptidase regulatory domain-like"/>
    <property type="match status" value="1"/>
</dbReference>
<dbReference type="InterPro" id="IPR008969">
    <property type="entry name" value="CarboxyPept-like_regulatory"/>
</dbReference>
<evidence type="ECO:0000313" key="3">
    <source>
        <dbReference type="Proteomes" id="UP000249720"/>
    </source>
</evidence>
<dbReference type="Pfam" id="PF13620">
    <property type="entry name" value="CarboxypepD_reg"/>
    <property type="match status" value="1"/>
</dbReference>
<evidence type="ECO:0000313" key="2">
    <source>
        <dbReference type="EMBL" id="PZX60844.1"/>
    </source>
</evidence>
<dbReference type="RefSeq" id="WP_211307758.1">
    <property type="nucleotide sequence ID" value="NZ_QKZV01000008.1"/>
</dbReference>